<keyword evidence="2" id="KW-0288">FMN</keyword>
<dbReference type="GO" id="GO:0008726">
    <property type="term" value="F:alkanesulfonate monooxygenase activity"/>
    <property type="evidence" value="ECO:0007669"/>
    <property type="project" value="TreeGrafter"/>
</dbReference>
<dbReference type="InterPro" id="IPR036661">
    <property type="entry name" value="Luciferase-like_sf"/>
</dbReference>
<dbReference type="PANTHER" id="PTHR42847">
    <property type="entry name" value="ALKANESULFONATE MONOOXYGENASE"/>
    <property type="match status" value="1"/>
</dbReference>
<keyword evidence="1" id="KW-0285">Flavoprotein</keyword>
<evidence type="ECO:0000256" key="4">
    <source>
        <dbReference type="ARBA" id="ARBA00023033"/>
    </source>
</evidence>
<dbReference type="NCBIfam" id="TIGR03560">
    <property type="entry name" value="F420_Rv1855c"/>
    <property type="match status" value="1"/>
</dbReference>
<dbReference type="InterPro" id="IPR011251">
    <property type="entry name" value="Luciferase-like_dom"/>
</dbReference>
<sequence length="294" mass="33023">MAHHPSLRFGIKTAPTHATHEELLHVWQMADALPIFEHAWLNDHMMSLGDHPTDPYLESWTLLAALAATTQRLRLGVMVTDNTYRHPALLAKMAATIDIISHGRLNVGLGTGWSEQEHHAYGIALPPAGERVRRLDEACELMRQLWTLPVANFEGRYYQLHDAYCEPKPIQKPHPPFAIGAEGERTLRVVARHADIWDCSVNTPEEYRQKSAILDQACVAIGRDPATIEHSRHISVDPSDLHAAYEGTRAFIKVGATYIIYHMPVPDPQGVLQRLAEEVAAPLRTEYHQTDDQA</sequence>
<accession>A0A401ZGV2</accession>
<reference evidence="7" key="1">
    <citation type="submission" date="2018-12" db="EMBL/GenBank/DDBJ databases">
        <title>Tengunoibacter tsumagoiensis gen. nov., sp. nov., Dictyobacter kobayashii sp. nov., D. alpinus sp. nov., and D. joshuensis sp. nov. and description of Dictyobacteraceae fam. nov. within the order Ktedonobacterales isolated from Tengu-no-mugimeshi.</title>
        <authorList>
            <person name="Wang C.M."/>
            <person name="Zheng Y."/>
            <person name="Sakai Y."/>
            <person name="Toyoda A."/>
            <person name="Minakuchi Y."/>
            <person name="Abe K."/>
            <person name="Yokota A."/>
            <person name="Yabe S."/>
        </authorList>
    </citation>
    <scope>NUCLEOTIDE SEQUENCE [LARGE SCALE GENOMIC DNA]</scope>
    <source>
        <strain evidence="7">S-27</strain>
    </source>
</reference>
<dbReference type="AlphaFoldDB" id="A0A401ZGV2"/>
<keyword evidence="3" id="KW-0560">Oxidoreductase</keyword>
<name>A0A401ZGV2_9CHLR</name>
<dbReference type="SUPFAM" id="SSF51679">
    <property type="entry name" value="Bacterial luciferase-like"/>
    <property type="match status" value="1"/>
</dbReference>
<evidence type="ECO:0000313" key="6">
    <source>
        <dbReference type="EMBL" id="GCE06089.1"/>
    </source>
</evidence>
<dbReference type="InterPro" id="IPR050172">
    <property type="entry name" value="SsuD_RutA_monooxygenase"/>
</dbReference>
<comment type="caution">
    <text evidence="6">The sequence shown here is derived from an EMBL/GenBank/DDBJ whole genome shotgun (WGS) entry which is preliminary data.</text>
</comment>
<dbReference type="OrthoDB" id="4029802at2"/>
<dbReference type="EMBL" id="BIFQ01000001">
    <property type="protein sequence ID" value="GCE06089.1"/>
    <property type="molecule type" value="Genomic_DNA"/>
</dbReference>
<evidence type="ECO:0000313" key="7">
    <source>
        <dbReference type="Proteomes" id="UP000287224"/>
    </source>
</evidence>
<dbReference type="RefSeq" id="WP_126597068.1">
    <property type="nucleotide sequence ID" value="NZ_BIFQ01000001.1"/>
</dbReference>
<keyword evidence="4" id="KW-0503">Monooxygenase</keyword>
<evidence type="ECO:0000256" key="1">
    <source>
        <dbReference type="ARBA" id="ARBA00022630"/>
    </source>
</evidence>
<dbReference type="GO" id="GO:0046306">
    <property type="term" value="P:alkanesulfonate catabolic process"/>
    <property type="evidence" value="ECO:0007669"/>
    <property type="project" value="TreeGrafter"/>
</dbReference>
<feature type="domain" description="Luciferase-like" evidence="5">
    <location>
        <begin position="23"/>
        <end position="260"/>
    </location>
</feature>
<evidence type="ECO:0000259" key="5">
    <source>
        <dbReference type="Pfam" id="PF00296"/>
    </source>
</evidence>
<dbReference type="PANTHER" id="PTHR42847:SF8">
    <property type="entry name" value="CONSERVED PROTEIN"/>
    <property type="match status" value="1"/>
</dbReference>
<dbReference type="NCBIfam" id="TIGR03619">
    <property type="entry name" value="F420_Rv2161c"/>
    <property type="match status" value="1"/>
</dbReference>
<dbReference type="InterPro" id="IPR019952">
    <property type="entry name" value="F420_OxRdatse_Rv1855c_pred"/>
</dbReference>
<evidence type="ECO:0000256" key="2">
    <source>
        <dbReference type="ARBA" id="ARBA00022643"/>
    </source>
</evidence>
<dbReference type="Proteomes" id="UP000287224">
    <property type="component" value="Unassembled WGS sequence"/>
</dbReference>
<evidence type="ECO:0000256" key="3">
    <source>
        <dbReference type="ARBA" id="ARBA00023002"/>
    </source>
</evidence>
<gene>
    <name evidence="6" type="ORF">KDAU_34180</name>
</gene>
<proteinExistence type="predicted"/>
<dbReference type="Gene3D" id="3.20.20.30">
    <property type="entry name" value="Luciferase-like domain"/>
    <property type="match status" value="1"/>
</dbReference>
<protein>
    <submittedName>
        <fullName evidence="6">LLM class F420-dependent oxidoreductase</fullName>
    </submittedName>
</protein>
<dbReference type="InterPro" id="IPR019921">
    <property type="entry name" value="Lucif-like_OxRdtase_Rv2161c"/>
</dbReference>
<keyword evidence="7" id="KW-1185">Reference proteome</keyword>
<dbReference type="Pfam" id="PF00296">
    <property type="entry name" value="Bac_luciferase"/>
    <property type="match status" value="1"/>
</dbReference>
<organism evidence="6 7">
    <name type="scientific">Dictyobacter aurantiacus</name>
    <dbReference type="NCBI Taxonomy" id="1936993"/>
    <lineage>
        <taxon>Bacteria</taxon>
        <taxon>Bacillati</taxon>
        <taxon>Chloroflexota</taxon>
        <taxon>Ktedonobacteria</taxon>
        <taxon>Ktedonobacterales</taxon>
        <taxon>Dictyobacteraceae</taxon>
        <taxon>Dictyobacter</taxon>
    </lineage>
</organism>